<accession>A0A392Q233</accession>
<evidence type="ECO:0000313" key="10">
    <source>
        <dbReference type="Proteomes" id="UP000265520"/>
    </source>
</evidence>
<feature type="transmembrane region" description="Helical" evidence="8">
    <location>
        <begin position="70"/>
        <end position="103"/>
    </location>
</feature>
<evidence type="ECO:0000256" key="7">
    <source>
        <dbReference type="SAM" id="MobiDB-lite"/>
    </source>
</evidence>
<protein>
    <submittedName>
        <fullName evidence="9">ABC transporter B family member 2-like</fullName>
    </submittedName>
</protein>
<dbReference type="GO" id="GO:0090374">
    <property type="term" value="P:oligopeptide export from mitochondrion"/>
    <property type="evidence" value="ECO:0007669"/>
    <property type="project" value="TreeGrafter"/>
</dbReference>
<dbReference type="Proteomes" id="UP000265520">
    <property type="component" value="Unassembled WGS sequence"/>
</dbReference>
<keyword evidence="6 8" id="KW-0472">Membrane</keyword>
<dbReference type="GO" id="GO:0015421">
    <property type="term" value="F:ABC-type oligopeptide transporter activity"/>
    <property type="evidence" value="ECO:0007669"/>
    <property type="project" value="TreeGrafter"/>
</dbReference>
<sequence length="173" mass="19106">SSLQRLPSVGPSLGRQSSISYSRELSRTGTSIGGSFRSDKDSIGRVGGEDGNKSNHVSAKRLYSMIGPDWPYGVIGTLCAFVAGAQMPLFALGISHALVSYYMDWETTQREVKKIVFLFCGGAVITVTVHAIEHLFFGIMGERLTLRVREKMFTGNFNELINTFLCSVSFRYF</sequence>
<reference evidence="9 10" key="1">
    <citation type="journal article" date="2018" name="Front. Plant Sci.">
        <title>Red Clover (Trifolium pratense) and Zigzag Clover (T. medium) - A Picture of Genomic Similarities and Differences.</title>
        <authorList>
            <person name="Dluhosova J."/>
            <person name="Istvanek J."/>
            <person name="Nedelnik J."/>
            <person name="Repkova J."/>
        </authorList>
    </citation>
    <scope>NUCLEOTIDE SEQUENCE [LARGE SCALE GENOMIC DNA]</scope>
    <source>
        <strain evidence="10">cv. 10/8</strain>
        <tissue evidence="9">Leaf</tissue>
    </source>
</reference>
<keyword evidence="4" id="KW-0677">Repeat</keyword>
<keyword evidence="10" id="KW-1185">Reference proteome</keyword>
<evidence type="ECO:0000256" key="3">
    <source>
        <dbReference type="ARBA" id="ARBA00022692"/>
    </source>
</evidence>
<feature type="non-terminal residue" evidence="9">
    <location>
        <position position="1"/>
    </location>
</feature>
<dbReference type="GO" id="GO:0005743">
    <property type="term" value="C:mitochondrial inner membrane"/>
    <property type="evidence" value="ECO:0007669"/>
    <property type="project" value="TreeGrafter"/>
</dbReference>
<name>A0A392Q233_9FABA</name>
<dbReference type="GO" id="GO:0005524">
    <property type="term" value="F:ATP binding"/>
    <property type="evidence" value="ECO:0007669"/>
    <property type="project" value="InterPro"/>
</dbReference>
<evidence type="ECO:0000256" key="4">
    <source>
        <dbReference type="ARBA" id="ARBA00022737"/>
    </source>
</evidence>
<dbReference type="PANTHER" id="PTHR43394:SF11">
    <property type="entry name" value="ATP-BINDING CASSETTE TRANSPORTER"/>
    <property type="match status" value="1"/>
</dbReference>
<feature type="region of interest" description="Disordered" evidence="7">
    <location>
        <begin position="1"/>
        <end position="54"/>
    </location>
</feature>
<evidence type="ECO:0000313" key="9">
    <source>
        <dbReference type="EMBL" id="MCI18017.1"/>
    </source>
</evidence>
<dbReference type="InterPro" id="IPR036640">
    <property type="entry name" value="ABC1_TM_sf"/>
</dbReference>
<dbReference type="Gene3D" id="1.20.1560.10">
    <property type="entry name" value="ABC transporter type 1, transmembrane domain"/>
    <property type="match status" value="1"/>
</dbReference>
<evidence type="ECO:0000256" key="2">
    <source>
        <dbReference type="ARBA" id="ARBA00022448"/>
    </source>
</evidence>
<feature type="compositionally biased region" description="Polar residues" evidence="7">
    <location>
        <begin position="14"/>
        <end position="30"/>
    </location>
</feature>
<proteinExistence type="predicted"/>
<evidence type="ECO:0000256" key="5">
    <source>
        <dbReference type="ARBA" id="ARBA00022989"/>
    </source>
</evidence>
<evidence type="ECO:0000256" key="6">
    <source>
        <dbReference type="ARBA" id="ARBA00023136"/>
    </source>
</evidence>
<evidence type="ECO:0000256" key="8">
    <source>
        <dbReference type="SAM" id="Phobius"/>
    </source>
</evidence>
<dbReference type="AlphaFoldDB" id="A0A392Q233"/>
<keyword evidence="5 8" id="KW-1133">Transmembrane helix</keyword>
<evidence type="ECO:0000256" key="1">
    <source>
        <dbReference type="ARBA" id="ARBA00004141"/>
    </source>
</evidence>
<dbReference type="SUPFAM" id="SSF90123">
    <property type="entry name" value="ABC transporter transmembrane region"/>
    <property type="match status" value="1"/>
</dbReference>
<dbReference type="InterPro" id="IPR039421">
    <property type="entry name" value="Type_1_exporter"/>
</dbReference>
<dbReference type="EMBL" id="LXQA010108108">
    <property type="protein sequence ID" value="MCI18017.1"/>
    <property type="molecule type" value="Genomic_DNA"/>
</dbReference>
<keyword evidence="3 8" id="KW-0812">Transmembrane</keyword>
<keyword evidence="2" id="KW-0813">Transport</keyword>
<feature type="compositionally biased region" description="Basic and acidic residues" evidence="7">
    <location>
        <begin position="37"/>
        <end position="53"/>
    </location>
</feature>
<comment type="caution">
    <text evidence="9">The sequence shown here is derived from an EMBL/GenBank/DDBJ whole genome shotgun (WGS) entry which is preliminary data.</text>
</comment>
<dbReference type="PANTHER" id="PTHR43394">
    <property type="entry name" value="ATP-DEPENDENT PERMEASE MDL1, MITOCHONDRIAL"/>
    <property type="match status" value="1"/>
</dbReference>
<organism evidence="9 10">
    <name type="scientific">Trifolium medium</name>
    <dbReference type="NCBI Taxonomy" id="97028"/>
    <lineage>
        <taxon>Eukaryota</taxon>
        <taxon>Viridiplantae</taxon>
        <taxon>Streptophyta</taxon>
        <taxon>Embryophyta</taxon>
        <taxon>Tracheophyta</taxon>
        <taxon>Spermatophyta</taxon>
        <taxon>Magnoliopsida</taxon>
        <taxon>eudicotyledons</taxon>
        <taxon>Gunneridae</taxon>
        <taxon>Pentapetalae</taxon>
        <taxon>rosids</taxon>
        <taxon>fabids</taxon>
        <taxon>Fabales</taxon>
        <taxon>Fabaceae</taxon>
        <taxon>Papilionoideae</taxon>
        <taxon>50 kb inversion clade</taxon>
        <taxon>NPAAA clade</taxon>
        <taxon>Hologalegina</taxon>
        <taxon>IRL clade</taxon>
        <taxon>Trifolieae</taxon>
        <taxon>Trifolium</taxon>
    </lineage>
</organism>
<feature type="transmembrane region" description="Helical" evidence="8">
    <location>
        <begin position="115"/>
        <end position="139"/>
    </location>
</feature>
<comment type="subcellular location">
    <subcellularLocation>
        <location evidence="1">Membrane</location>
        <topology evidence="1">Multi-pass membrane protein</topology>
    </subcellularLocation>
</comment>